<organism evidence="2 3">
    <name type="scientific">Oceanococcus atlanticus</name>
    <dbReference type="NCBI Taxonomy" id="1317117"/>
    <lineage>
        <taxon>Bacteria</taxon>
        <taxon>Pseudomonadati</taxon>
        <taxon>Pseudomonadota</taxon>
        <taxon>Gammaproteobacteria</taxon>
        <taxon>Chromatiales</taxon>
        <taxon>Oceanococcaceae</taxon>
        <taxon>Oceanococcus</taxon>
    </lineage>
</organism>
<evidence type="ECO:0008006" key="4">
    <source>
        <dbReference type="Google" id="ProtNLM"/>
    </source>
</evidence>
<feature type="transmembrane region" description="Helical" evidence="1">
    <location>
        <begin position="85"/>
        <end position="102"/>
    </location>
</feature>
<keyword evidence="1" id="KW-1133">Transmembrane helix</keyword>
<keyword evidence="3" id="KW-1185">Reference proteome</keyword>
<proteinExistence type="predicted"/>
<evidence type="ECO:0000256" key="1">
    <source>
        <dbReference type="SAM" id="Phobius"/>
    </source>
</evidence>
<name>A0A1Y1SCW0_9GAMM</name>
<dbReference type="AlphaFoldDB" id="A0A1Y1SCW0"/>
<feature type="transmembrane region" description="Helical" evidence="1">
    <location>
        <begin position="59"/>
        <end position="79"/>
    </location>
</feature>
<comment type="caution">
    <text evidence="2">The sequence shown here is derived from an EMBL/GenBank/DDBJ whole genome shotgun (WGS) entry which is preliminary data.</text>
</comment>
<reference evidence="2 3" key="1">
    <citation type="submission" date="2013-04" db="EMBL/GenBank/DDBJ databases">
        <title>Oceanococcus atlanticus 22II-S10r2 Genome Sequencing.</title>
        <authorList>
            <person name="Lai Q."/>
            <person name="Li G."/>
            <person name="Shao Z."/>
        </authorList>
    </citation>
    <scope>NUCLEOTIDE SEQUENCE [LARGE SCALE GENOMIC DNA]</scope>
    <source>
        <strain evidence="2 3">22II-S10r2</strain>
    </source>
</reference>
<dbReference type="Proteomes" id="UP000192342">
    <property type="component" value="Unassembled WGS sequence"/>
</dbReference>
<sequence length="207" mass="22473">MSMSRALVRLISLLVVAVGLIGLAPLSLALLAGILALWIGLLERGLTGLLAQRIWRMRWFFLAIAILYGLGSPLADPWLGWQEGAYRVAVLIVLVVTVGLCLNQLPARELSDGIASLLRPLKIVGLPVEVFARRTAATLDAVNEMSERVRSLPRGRSALNAVAQICEQAERYQANAQPDHAAAAPTARDWAFFVLMVVSVGVLQWLT</sequence>
<keyword evidence="1" id="KW-0472">Membrane</keyword>
<protein>
    <recommendedName>
        <fullName evidence="4">Cobalt transport protein</fullName>
    </recommendedName>
</protein>
<dbReference type="STRING" id="1317117.ATO7_12043"/>
<keyword evidence="1" id="KW-0812">Transmembrane</keyword>
<gene>
    <name evidence="2" type="ORF">ATO7_12043</name>
</gene>
<evidence type="ECO:0000313" key="3">
    <source>
        <dbReference type="Proteomes" id="UP000192342"/>
    </source>
</evidence>
<evidence type="ECO:0000313" key="2">
    <source>
        <dbReference type="EMBL" id="ORE86024.1"/>
    </source>
</evidence>
<feature type="transmembrane region" description="Helical" evidence="1">
    <location>
        <begin position="6"/>
        <end position="39"/>
    </location>
</feature>
<accession>A0A1Y1SCW0</accession>
<dbReference type="EMBL" id="AQQV01000003">
    <property type="protein sequence ID" value="ORE86024.1"/>
    <property type="molecule type" value="Genomic_DNA"/>
</dbReference>